<dbReference type="GO" id="GO:0016757">
    <property type="term" value="F:glycosyltransferase activity"/>
    <property type="evidence" value="ECO:0007669"/>
    <property type="project" value="InterPro"/>
</dbReference>
<dbReference type="InParanoid" id="D8U470"/>
<dbReference type="EMBL" id="GL378357">
    <property type="protein sequence ID" value="EFJ45450.1"/>
    <property type="molecule type" value="Genomic_DNA"/>
</dbReference>
<accession>D8U470</accession>
<gene>
    <name evidence="2" type="ORF">VOLCADRAFT_106000</name>
</gene>
<reference evidence="2 3" key="1">
    <citation type="journal article" date="2010" name="Science">
        <title>Genomic analysis of organismal complexity in the multicellular green alga Volvox carteri.</title>
        <authorList>
            <person name="Prochnik S.E."/>
            <person name="Umen J."/>
            <person name="Nedelcu A.M."/>
            <person name="Hallmann A."/>
            <person name="Miller S.M."/>
            <person name="Nishii I."/>
            <person name="Ferris P."/>
            <person name="Kuo A."/>
            <person name="Mitros T."/>
            <person name="Fritz-Laylin L.K."/>
            <person name="Hellsten U."/>
            <person name="Chapman J."/>
            <person name="Simakov O."/>
            <person name="Rensing S.A."/>
            <person name="Terry A."/>
            <person name="Pangilinan J."/>
            <person name="Kapitonov V."/>
            <person name="Jurka J."/>
            <person name="Salamov A."/>
            <person name="Shapiro H."/>
            <person name="Schmutz J."/>
            <person name="Grimwood J."/>
            <person name="Lindquist E."/>
            <person name="Lucas S."/>
            <person name="Grigoriev I.V."/>
            <person name="Schmitt R."/>
            <person name="Kirk D."/>
            <person name="Rokhsar D.S."/>
        </authorList>
    </citation>
    <scope>NUCLEOTIDE SEQUENCE [LARGE SCALE GENOMIC DNA]</scope>
    <source>
        <strain evidence="3">f. Nagariensis / Eve</strain>
    </source>
</reference>
<evidence type="ECO:0000313" key="3">
    <source>
        <dbReference type="Proteomes" id="UP000001058"/>
    </source>
</evidence>
<dbReference type="OrthoDB" id="531869at2759"/>
<evidence type="ECO:0000313" key="2">
    <source>
        <dbReference type="EMBL" id="EFJ45450.1"/>
    </source>
</evidence>
<keyword evidence="3" id="KW-1185">Reference proteome</keyword>
<sequence>MPPDYCKILRRVCLHQTALVSFDPDFHASYDPVTNRSELRPPLPYLHTWRSSWNIPGAMNSDAIVGNQDAYLLTVRPASRLEASPHLQPPSPEAPEVPQEPEERPAFSRCTVPVVLLTEWPFNFCEFFVNGAASADLLFRKLQMLPDGDVTLALALPAGLGLMPYHQALLSHLSIRPITTLEKMAAEAEATSYSREGGGGGARVTWSHDGIPRSCFKRVLVCKLERTDRASPLETAAAVAAHMDGTGGPLPEDPLGFGAAAAAVASGSSSPGVSQPPPSSPPLPPLREDDTLRVAIETRHGGSRTIRNLHQLVEACHRMDWKEVAGFRRVVCRPLITYDTPQLYGLDRFRATVAAVRSSHILVAVHGAGAANGFFLRPDGDRQAAAVLEVRPCGFGSGFPWWVDVHMALNLPRLGDAVRFHAYNIEDPTQCSPSDWELDIRTGTGAVNTRAGGGHFARDQHLTLRPDGFMAMVRHVASMLRNREAYDMAKAANRLHGYALPGEAGEGGEAGKGSSGLWGRSGGVVLGPLGMGNFTEHAASGTAVFVLSPE</sequence>
<dbReference type="Proteomes" id="UP000001058">
    <property type="component" value="Unassembled WGS sequence"/>
</dbReference>
<dbReference type="KEGG" id="vcn:VOLCADRAFT_106000"/>
<dbReference type="AlphaFoldDB" id="D8U470"/>
<organism evidence="3">
    <name type="scientific">Volvox carteri f. nagariensis</name>
    <dbReference type="NCBI Taxonomy" id="3068"/>
    <lineage>
        <taxon>Eukaryota</taxon>
        <taxon>Viridiplantae</taxon>
        <taxon>Chlorophyta</taxon>
        <taxon>core chlorophytes</taxon>
        <taxon>Chlorophyceae</taxon>
        <taxon>CS clade</taxon>
        <taxon>Chlamydomonadales</taxon>
        <taxon>Volvocaceae</taxon>
        <taxon>Volvox</taxon>
    </lineage>
</organism>
<name>D8U470_VOLCA</name>
<dbReference type="RefSeq" id="XP_002953477.1">
    <property type="nucleotide sequence ID" value="XM_002953431.1"/>
</dbReference>
<feature type="region of interest" description="Disordered" evidence="1">
    <location>
        <begin position="266"/>
        <end position="288"/>
    </location>
</feature>
<feature type="region of interest" description="Disordered" evidence="1">
    <location>
        <begin position="82"/>
        <end position="104"/>
    </location>
</feature>
<dbReference type="GeneID" id="9622495"/>
<protein>
    <submittedName>
        <fullName evidence="2">Uncharacterized protein</fullName>
    </submittedName>
</protein>
<dbReference type="PANTHER" id="PTHR20961">
    <property type="entry name" value="GLYCOSYLTRANSFERASE"/>
    <property type="match status" value="1"/>
</dbReference>
<dbReference type="PANTHER" id="PTHR20961:SF124">
    <property type="entry name" value="GLYCOSYLTRANSFERASE"/>
    <property type="match status" value="1"/>
</dbReference>
<dbReference type="InterPro" id="IPR007657">
    <property type="entry name" value="Glycosyltransferase_61"/>
</dbReference>
<evidence type="ECO:0000256" key="1">
    <source>
        <dbReference type="SAM" id="MobiDB-lite"/>
    </source>
</evidence>
<feature type="compositionally biased region" description="Pro residues" evidence="1">
    <location>
        <begin position="274"/>
        <end position="285"/>
    </location>
</feature>
<proteinExistence type="predicted"/>